<name>A0ABS7ZLD5_9GAMM</name>
<organism evidence="3 4">
    <name type="scientific">Thalassolituus marinus</name>
    <dbReference type="NCBI Taxonomy" id="671053"/>
    <lineage>
        <taxon>Bacteria</taxon>
        <taxon>Pseudomonadati</taxon>
        <taxon>Pseudomonadota</taxon>
        <taxon>Gammaproteobacteria</taxon>
        <taxon>Oceanospirillales</taxon>
        <taxon>Oceanospirillaceae</taxon>
        <taxon>Thalassolituus</taxon>
    </lineage>
</organism>
<protein>
    <submittedName>
        <fullName evidence="3">Uncharacterized protein</fullName>
    </submittedName>
</protein>
<feature type="chain" id="PRO_5046898921" evidence="2">
    <location>
        <begin position="21"/>
        <end position="131"/>
    </location>
</feature>
<dbReference type="RefSeq" id="WP_225671347.1">
    <property type="nucleotide sequence ID" value="NZ_JAEDAH010000009.1"/>
</dbReference>
<evidence type="ECO:0000256" key="2">
    <source>
        <dbReference type="SAM" id="SignalP"/>
    </source>
</evidence>
<comment type="caution">
    <text evidence="3">The sequence shown here is derived from an EMBL/GenBank/DDBJ whole genome shotgun (WGS) entry which is preliminary data.</text>
</comment>
<sequence>MKSTVLLASVLLAAVPAAQAGMKSVCSHGDQTRVIEVVYPQGGLVPCDVVYTKDNGASVLWSAQNESGFCEQKAEAFVQKQRGWGWNCETSMSEISAADIQPQESPDEMATEPADSNAEMEAATETAAAEE</sequence>
<keyword evidence="2" id="KW-0732">Signal</keyword>
<evidence type="ECO:0000313" key="4">
    <source>
        <dbReference type="Proteomes" id="UP000714380"/>
    </source>
</evidence>
<dbReference type="Proteomes" id="UP000714380">
    <property type="component" value="Unassembled WGS sequence"/>
</dbReference>
<proteinExistence type="predicted"/>
<keyword evidence="4" id="KW-1185">Reference proteome</keyword>
<accession>A0ABS7ZLD5</accession>
<feature type="region of interest" description="Disordered" evidence="1">
    <location>
        <begin position="95"/>
        <end position="131"/>
    </location>
</feature>
<evidence type="ECO:0000313" key="3">
    <source>
        <dbReference type="EMBL" id="MCA6062394.1"/>
    </source>
</evidence>
<gene>
    <name evidence="3" type="ORF">I9W95_02120</name>
</gene>
<evidence type="ECO:0000256" key="1">
    <source>
        <dbReference type="SAM" id="MobiDB-lite"/>
    </source>
</evidence>
<feature type="signal peptide" evidence="2">
    <location>
        <begin position="1"/>
        <end position="20"/>
    </location>
</feature>
<feature type="compositionally biased region" description="Low complexity" evidence="1">
    <location>
        <begin position="119"/>
        <end position="131"/>
    </location>
</feature>
<dbReference type="EMBL" id="JAEDAH010000009">
    <property type="protein sequence ID" value="MCA6062394.1"/>
    <property type="molecule type" value="Genomic_DNA"/>
</dbReference>
<reference evidence="3 4" key="1">
    <citation type="submission" date="2020-12" db="EMBL/GenBank/DDBJ databases">
        <title>Novel Thalassolituus-related marine hydrocarbonoclastic bacteria mediated algae-derived hydrocarbons mineralization in twilight zone of the northern South China Sea.</title>
        <authorList>
            <person name="Dong C."/>
        </authorList>
    </citation>
    <scope>NUCLEOTIDE SEQUENCE [LARGE SCALE GENOMIC DNA]</scope>
    <source>
        <strain evidence="3 4">IMCC1826</strain>
    </source>
</reference>